<feature type="transmembrane region" description="Helical" evidence="2">
    <location>
        <begin position="47"/>
        <end position="67"/>
    </location>
</feature>
<dbReference type="PANTHER" id="PTHR33392">
    <property type="entry name" value="POLYISOPRENYL-TEICHOIC ACID--PEPTIDOGLYCAN TEICHOIC ACID TRANSFERASE TAGU"/>
    <property type="match status" value="1"/>
</dbReference>
<dbReference type="Gene3D" id="3.40.630.190">
    <property type="entry name" value="LCP protein"/>
    <property type="match status" value="1"/>
</dbReference>
<gene>
    <name evidence="4" type="ORF">J4573_14045</name>
</gene>
<dbReference type="Pfam" id="PF03816">
    <property type="entry name" value="LytR_cpsA_psr"/>
    <property type="match status" value="1"/>
</dbReference>
<dbReference type="InterPro" id="IPR050922">
    <property type="entry name" value="LytR/CpsA/Psr_CW_biosynth"/>
</dbReference>
<dbReference type="PANTHER" id="PTHR33392:SF6">
    <property type="entry name" value="POLYISOPRENYL-TEICHOIC ACID--PEPTIDOGLYCAN TEICHOIC ACID TRANSFERASE TAGU"/>
    <property type="match status" value="1"/>
</dbReference>
<organism evidence="4 5">
    <name type="scientific">Actinomadura barringtoniae</name>
    <dbReference type="NCBI Taxonomy" id="1427535"/>
    <lineage>
        <taxon>Bacteria</taxon>
        <taxon>Bacillati</taxon>
        <taxon>Actinomycetota</taxon>
        <taxon>Actinomycetes</taxon>
        <taxon>Streptosporangiales</taxon>
        <taxon>Thermomonosporaceae</taxon>
        <taxon>Actinomadura</taxon>
    </lineage>
</organism>
<keyword evidence="5" id="KW-1185">Reference proteome</keyword>
<proteinExistence type="inferred from homology"/>
<accession>A0A939T1T2</accession>
<reference evidence="4" key="1">
    <citation type="submission" date="2021-03" db="EMBL/GenBank/DDBJ databases">
        <authorList>
            <person name="Kanchanasin P."/>
            <person name="Saeng-In P."/>
            <person name="Phongsopitanun W."/>
            <person name="Yuki M."/>
            <person name="Kudo T."/>
            <person name="Ohkuma M."/>
            <person name="Tanasupawat S."/>
        </authorList>
    </citation>
    <scope>NUCLEOTIDE SEQUENCE</scope>
    <source>
        <strain evidence="4">GKU 128</strain>
    </source>
</reference>
<evidence type="ECO:0000256" key="1">
    <source>
        <dbReference type="ARBA" id="ARBA00006068"/>
    </source>
</evidence>
<dbReference type="Proteomes" id="UP000669179">
    <property type="component" value="Unassembled WGS sequence"/>
</dbReference>
<sequence length="344" mass="36451">MDDLNLLRDLGQSLEHEPPASLVRQRHLLTDAANGAGRRARRRPRRWILIATAAAVTAALILVPTVLLQAGGSSKGGGPLNAGPGPMKPGKPINILVLGSDARRGDSEARSDSIVLLHLSGDRKRVNVVSIPRDVMTDVPSCKTPSGKAAPGRRDIINSAFATGGLSCAAESVESMTDVRLDHALSIDFGGFTKMVNALGGIELVVPQAVDVPGLKLTVGRHSLNGTAALAYARARHGIGDGSDLDRVRRQQNLISGMVRKANDLKLRNPVRLAAFIKATSEAVRTWKGLDLKAMQTIAKSLEHTGPDQVGYSVVPVKPDSTDPNRLALAPSAASLFARIRNDK</sequence>
<dbReference type="EMBL" id="JAGEOJ010000005">
    <property type="protein sequence ID" value="MBO2448221.1"/>
    <property type="molecule type" value="Genomic_DNA"/>
</dbReference>
<evidence type="ECO:0000313" key="4">
    <source>
        <dbReference type="EMBL" id="MBO2448221.1"/>
    </source>
</evidence>
<comment type="similarity">
    <text evidence="1">Belongs to the LytR/CpsA/Psr (LCP) family.</text>
</comment>
<evidence type="ECO:0000256" key="2">
    <source>
        <dbReference type="SAM" id="Phobius"/>
    </source>
</evidence>
<dbReference type="NCBIfam" id="TIGR00350">
    <property type="entry name" value="lytR_cpsA_psr"/>
    <property type="match status" value="1"/>
</dbReference>
<name>A0A939T1T2_9ACTN</name>
<keyword evidence="2" id="KW-0472">Membrane</keyword>
<dbReference type="InterPro" id="IPR004474">
    <property type="entry name" value="LytR_CpsA_psr"/>
</dbReference>
<keyword evidence="2" id="KW-1133">Transmembrane helix</keyword>
<dbReference type="AlphaFoldDB" id="A0A939T1T2"/>
<evidence type="ECO:0000259" key="3">
    <source>
        <dbReference type="Pfam" id="PF03816"/>
    </source>
</evidence>
<comment type="caution">
    <text evidence="4">The sequence shown here is derived from an EMBL/GenBank/DDBJ whole genome shotgun (WGS) entry which is preliminary data.</text>
</comment>
<keyword evidence="2" id="KW-0812">Transmembrane</keyword>
<protein>
    <submittedName>
        <fullName evidence="4">LCP family protein</fullName>
    </submittedName>
</protein>
<feature type="domain" description="Cell envelope-related transcriptional attenuator" evidence="3">
    <location>
        <begin position="110"/>
        <end position="263"/>
    </location>
</feature>
<evidence type="ECO:0000313" key="5">
    <source>
        <dbReference type="Proteomes" id="UP000669179"/>
    </source>
</evidence>
<dbReference type="RefSeq" id="WP_208255868.1">
    <property type="nucleotide sequence ID" value="NZ_JAGEOJ010000005.1"/>
</dbReference>